<evidence type="ECO:0000256" key="1">
    <source>
        <dbReference type="SAM" id="Phobius"/>
    </source>
</evidence>
<evidence type="ECO:0000313" key="2">
    <source>
        <dbReference type="EMBL" id="GMS97244.1"/>
    </source>
</evidence>
<feature type="non-terminal residue" evidence="2">
    <location>
        <position position="1"/>
    </location>
</feature>
<evidence type="ECO:0008006" key="4">
    <source>
        <dbReference type="Google" id="ProtNLM"/>
    </source>
</evidence>
<keyword evidence="1" id="KW-0812">Transmembrane</keyword>
<evidence type="ECO:0000313" key="3">
    <source>
        <dbReference type="Proteomes" id="UP001432027"/>
    </source>
</evidence>
<proteinExistence type="predicted"/>
<keyword evidence="3" id="KW-1185">Reference proteome</keyword>
<gene>
    <name evidence="2" type="ORF">PENTCL1PPCAC_19419</name>
</gene>
<reference evidence="2" key="1">
    <citation type="submission" date="2023-10" db="EMBL/GenBank/DDBJ databases">
        <title>Genome assembly of Pristionchus species.</title>
        <authorList>
            <person name="Yoshida K."/>
            <person name="Sommer R.J."/>
        </authorList>
    </citation>
    <scope>NUCLEOTIDE SEQUENCE</scope>
    <source>
        <strain evidence="2">RS0144</strain>
    </source>
</reference>
<dbReference type="Proteomes" id="UP001432027">
    <property type="component" value="Unassembled WGS sequence"/>
</dbReference>
<dbReference type="EMBL" id="BTSX01000004">
    <property type="protein sequence ID" value="GMS97244.1"/>
    <property type="molecule type" value="Genomic_DNA"/>
</dbReference>
<feature type="non-terminal residue" evidence="2">
    <location>
        <position position="107"/>
    </location>
</feature>
<keyword evidence="1" id="KW-0472">Membrane</keyword>
<feature type="transmembrane region" description="Helical" evidence="1">
    <location>
        <begin position="12"/>
        <end position="35"/>
    </location>
</feature>
<accession>A0AAV5TS13</accession>
<organism evidence="2 3">
    <name type="scientific">Pristionchus entomophagus</name>
    <dbReference type="NCBI Taxonomy" id="358040"/>
    <lineage>
        <taxon>Eukaryota</taxon>
        <taxon>Metazoa</taxon>
        <taxon>Ecdysozoa</taxon>
        <taxon>Nematoda</taxon>
        <taxon>Chromadorea</taxon>
        <taxon>Rhabditida</taxon>
        <taxon>Rhabditina</taxon>
        <taxon>Diplogasteromorpha</taxon>
        <taxon>Diplogasteroidea</taxon>
        <taxon>Neodiplogasteridae</taxon>
        <taxon>Pristionchus</taxon>
    </lineage>
</organism>
<comment type="caution">
    <text evidence="2">The sequence shown here is derived from an EMBL/GenBank/DDBJ whole genome shotgun (WGS) entry which is preliminary data.</text>
</comment>
<keyword evidence="1" id="KW-1133">Transmembrane helix</keyword>
<feature type="transmembrane region" description="Helical" evidence="1">
    <location>
        <begin position="47"/>
        <end position="73"/>
    </location>
</feature>
<dbReference type="AlphaFoldDB" id="A0AAV5TS13"/>
<name>A0AAV5TS13_9BILA</name>
<sequence length="107" mass="12278">TFDILEQLSHLLILVDLTPMAFFFLPSGIFIFIPFLFPSLVSTSGLLIFFTLLTIILFSVYPYVHYLLLIIGFKYYRRAFYSLLLHPLSLCRPSIAITDVTLPKPST</sequence>
<protein>
    <recommendedName>
        <fullName evidence="4">G protein-coupled receptor</fullName>
    </recommendedName>
</protein>